<sequence>MTDAKASGKFNIGSTQDGYLDNSTEQSSGVPGNVEPNSIQSSKIKFDFTSESIPILNQPIWTSRLDQDRYRGLEILRLGLTIIPIWSSLFEASSDAS</sequence>
<keyword evidence="3" id="KW-1185">Reference proteome</keyword>
<accession>A0A8J2P629</accession>
<feature type="compositionally biased region" description="Polar residues" evidence="1">
    <location>
        <begin position="12"/>
        <end position="38"/>
    </location>
</feature>
<gene>
    <name evidence="2" type="ORF">AFUS01_LOCUS21719</name>
</gene>
<name>A0A8J2P629_9HEXA</name>
<dbReference type="Proteomes" id="UP000708208">
    <property type="component" value="Unassembled WGS sequence"/>
</dbReference>
<evidence type="ECO:0000313" key="2">
    <source>
        <dbReference type="EMBL" id="CAG7733265.1"/>
    </source>
</evidence>
<feature type="region of interest" description="Disordered" evidence="1">
    <location>
        <begin position="1"/>
        <end position="38"/>
    </location>
</feature>
<dbReference type="EMBL" id="CAJVCH010245936">
    <property type="protein sequence ID" value="CAG7733265.1"/>
    <property type="molecule type" value="Genomic_DNA"/>
</dbReference>
<protein>
    <submittedName>
        <fullName evidence="2">Uncharacterized protein</fullName>
    </submittedName>
</protein>
<organism evidence="2 3">
    <name type="scientific">Allacma fusca</name>
    <dbReference type="NCBI Taxonomy" id="39272"/>
    <lineage>
        <taxon>Eukaryota</taxon>
        <taxon>Metazoa</taxon>
        <taxon>Ecdysozoa</taxon>
        <taxon>Arthropoda</taxon>
        <taxon>Hexapoda</taxon>
        <taxon>Collembola</taxon>
        <taxon>Symphypleona</taxon>
        <taxon>Sminthuridae</taxon>
        <taxon>Allacma</taxon>
    </lineage>
</organism>
<evidence type="ECO:0000256" key="1">
    <source>
        <dbReference type="SAM" id="MobiDB-lite"/>
    </source>
</evidence>
<evidence type="ECO:0000313" key="3">
    <source>
        <dbReference type="Proteomes" id="UP000708208"/>
    </source>
</evidence>
<comment type="caution">
    <text evidence="2">The sequence shown here is derived from an EMBL/GenBank/DDBJ whole genome shotgun (WGS) entry which is preliminary data.</text>
</comment>
<proteinExistence type="predicted"/>
<reference evidence="2" key="1">
    <citation type="submission" date="2021-06" db="EMBL/GenBank/DDBJ databases">
        <authorList>
            <person name="Hodson N. C."/>
            <person name="Mongue J. A."/>
            <person name="Jaron S. K."/>
        </authorList>
    </citation>
    <scope>NUCLEOTIDE SEQUENCE</scope>
</reference>
<dbReference type="AlphaFoldDB" id="A0A8J2P629"/>